<dbReference type="GO" id="GO:0043590">
    <property type="term" value="C:bacterial nucleoid"/>
    <property type="evidence" value="ECO:0007669"/>
    <property type="project" value="TreeGrafter"/>
</dbReference>
<dbReference type="InterPro" id="IPR007358">
    <property type="entry name" value="Nucleoid_associated_NdpA"/>
</dbReference>
<keyword evidence="3" id="KW-0963">Cytoplasm</keyword>
<dbReference type="PANTHER" id="PTHR38772:SF1">
    <property type="entry name" value="NUCLEOID-ASSOCIATED PROTEIN YEJK"/>
    <property type="match status" value="1"/>
</dbReference>
<gene>
    <name evidence="4" type="ORF">A1QS_09965</name>
</gene>
<comment type="similarity">
    <text evidence="2">Belongs to the YejK family.</text>
</comment>
<dbReference type="GO" id="GO:0003727">
    <property type="term" value="F:single-stranded RNA binding"/>
    <property type="evidence" value="ECO:0007669"/>
    <property type="project" value="TreeGrafter"/>
</dbReference>
<dbReference type="GO" id="GO:0003690">
    <property type="term" value="F:double-stranded DNA binding"/>
    <property type="evidence" value="ECO:0007669"/>
    <property type="project" value="TreeGrafter"/>
</dbReference>
<evidence type="ECO:0000313" key="5">
    <source>
        <dbReference type="Proteomes" id="UP000094808"/>
    </source>
</evidence>
<organism evidence="4 5">
    <name type="scientific">Vibrio ordalii FS-238</name>
    <dbReference type="NCBI Taxonomy" id="617133"/>
    <lineage>
        <taxon>Bacteria</taxon>
        <taxon>Pseudomonadati</taxon>
        <taxon>Pseudomonadota</taxon>
        <taxon>Gammaproteobacteria</taxon>
        <taxon>Vibrionales</taxon>
        <taxon>Vibrionaceae</taxon>
        <taxon>Vibrio</taxon>
    </lineage>
</organism>
<sequence length="370" mass="41847">MALKIHHVIIHELVKEQHKEIKESNMRKNVLPNDDENVIKLVTGALSIYGKKTNAAQYGRFKTKKVGEFPALYDAYCKLDNPNNDDFIEFSNKTITELEESIGDKKGPASGGYILFIDYENELGRAFLIAMLKNKPGLRISDNLLPTELDHIDLNKLHQAARISKGRYMEYQQADIDDKAQITYLSFVSPSTNMSTAGYFIEALGCSKGSASATSTKMVIQEVPLFFKEEPSLDKRDAKKIKNDILRYLNECIDSKKSAKLAEIEVLARQYFPADDPEKADELSERLFQRLNGEKNGVPIEFSANKTEVGKAKYQKLESSNWTLKVNRNAIGINDNAEIKYHNGTLTITKLSVELQAEIEETLRDKDLIK</sequence>
<name>A0A853R1I2_9VIBR</name>
<comment type="caution">
    <text evidence="4">The sequence shown here is derived from an EMBL/GenBank/DDBJ whole genome shotgun (WGS) entry which is preliminary data.</text>
</comment>
<evidence type="ECO:0000256" key="1">
    <source>
        <dbReference type="ARBA" id="ARBA00004453"/>
    </source>
</evidence>
<dbReference type="Proteomes" id="UP000094808">
    <property type="component" value="Unassembled WGS sequence"/>
</dbReference>
<evidence type="ECO:0008006" key="6">
    <source>
        <dbReference type="Google" id="ProtNLM"/>
    </source>
</evidence>
<reference evidence="4 5" key="1">
    <citation type="journal article" date="2012" name="Science">
        <title>Ecological populations of bacteria act as socially cohesive units of antibiotic production and resistance.</title>
        <authorList>
            <person name="Cordero O.X."/>
            <person name="Wildschutte H."/>
            <person name="Kirkup B."/>
            <person name="Proehl S."/>
            <person name="Ngo L."/>
            <person name="Hussain F."/>
            <person name="Le Roux F."/>
            <person name="Mincer T."/>
            <person name="Polz M.F."/>
        </authorList>
    </citation>
    <scope>NUCLEOTIDE SEQUENCE [LARGE SCALE GENOMIC DNA]</scope>
    <source>
        <strain evidence="4 5">FS-238</strain>
    </source>
</reference>
<dbReference type="EMBL" id="AJYS02000257">
    <property type="protein sequence ID" value="OEE32284.1"/>
    <property type="molecule type" value="Genomic_DNA"/>
</dbReference>
<evidence type="ECO:0000313" key="4">
    <source>
        <dbReference type="EMBL" id="OEE32284.1"/>
    </source>
</evidence>
<proteinExistence type="inferred from homology"/>
<keyword evidence="5" id="KW-1185">Reference proteome</keyword>
<accession>A0A853R1I2</accession>
<dbReference type="Pfam" id="PF04245">
    <property type="entry name" value="NA37"/>
    <property type="match status" value="1"/>
</dbReference>
<protein>
    <recommendedName>
        <fullName evidence="6">Nucleoid-associated protein</fullName>
    </recommendedName>
</protein>
<dbReference type="PANTHER" id="PTHR38772">
    <property type="match status" value="1"/>
</dbReference>
<dbReference type="RefSeq" id="WP_017045800.1">
    <property type="nucleotide sequence ID" value="NZ_AJYS02000257.1"/>
</dbReference>
<comment type="subcellular location">
    <subcellularLocation>
        <location evidence="1">Cytoplasm</location>
        <location evidence="1">Nucleoid</location>
    </subcellularLocation>
</comment>
<evidence type="ECO:0000256" key="3">
    <source>
        <dbReference type="ARBA" id="ARBA00022490"/>
    </source>
</evidence>
<evidence type="ECO:0000256" key="2">
    <source>
        <dbReference type="ARBA" id="ARBA00009035"/>
    </source>
</evidence>
<dbReference type="AlphaFoldDB" id="A0A853R1I2"/>